<dbReference type="VEuPathDB" id="FungiDB:SOCG_04767"/>
<dbReference type="OrthoDB" id="272357at2759"/>
<sequence>MSEGRSKICSVCTTNISKYRCPGCETSYCSLNCNKTHKGQTKCSGQRDPTKFIPKNQLVGHLNSDYNFLTGLEKVLEKKEKEESSPIHRLDRNRTQLKRTIEKTGINIHLAPPSFKKRKENRTHFDRRKRHIVWTIEWQLHNDSIQGTPTVVCLTHQNNENESIDKLWEKCLQENKDKLSIDLSKFQLDNHPKWVMKARRSASRGDIFRKVSPFIPISSVLQKAEIFEFPTIHVLPGEVPVITLSDYETSSEEEETSDESESESSDSESSSDGIEGEDDTKKPDLSVSNEEYSVGRKETPISNLETSSIKREETEAQRNATDVSLDDVLSTSKAKSNSVEDSTTLPPLFGAFFQKKD</sequence>
<feature type="region of interest" description="Disordered" evidence="8">
    <location>
        <begin position="246"/>
        <end position="324"/>
    </location>
</feature>
<evidence type="ECO:0000256" key="1">
    <source>
        <dbReference type="ARBA" id="ARBA00022553"/>
    </source>
</evidence>
<evidence type="ECO:0000256" key="4">
    <source>
        <dbReference type="ARBA" id="ARBA00022833"/>
    </source>
</evidence>
<dbReference type="SUPFAM" id="SSF144232">
    <property type="entry name" value="HIT/MYND zinc finger-like"/>
    <property type="match status" value="1"/>
</dbReference>
<dbReference type="InterPro" id="IPR007529">
    <property type="entry name" value="Znf_HIT"/>
</dbReference>
<dbReference type="Proteomes" id="UP000016088">
    <property type="component" value="Unassembled WGS sequence"/>
</dbReference>
<evidence type="ECO:0000256" key="5">
    <source>
        <dbReference type="ARBA" id="ARBA00049598"/>
    </source>
</evidence>
<dbReference type="OMA" id="PWNNQLR"/>
<dbReference type="GO" id="GO:0048254">
    <property type="term" value="P:snoRNA localization"/>
    <property type="evidence" value="ECO:0007669"/>
    <property type="project" value="TreeGrafter"/>
</dbReference>
<keyword evidence="2" id="KW-0479">Metal-binding</keyword>
<dbReference type="EMBL" id="KE503208">
    <property type="protein sequence ID" value="EPX70439.1"/>
    <property type="molecule type" value="Genomic_DNA"/>
</dbReference>
<dbReference type="GO" id="GO:0005634">
    <property type="term" value="C:nucleus"/>
    <property type="evidence" value="ECO:0007669"/>
    <property type="project" value="TreeGrafter"/>
</dbReference>
<evidence type="ECO:0000313" key="10">
    <source>
        <dbReference type="EMBL" id="EPX70439.1"/>
    </source>
</evidence>
<dbReference type="GeneID" id="25033729"/>
<evidence type="ECO:0000313" key="11">
    <source>
        <dbReference type="Proteomes" id="UP000016088"/>
    </source>
</evidence>
<evidence type="ECO:0000256" key="7">
    <source>
        <dbReference type="PROSITE-ProRule" id="PRU00453"/>
    </source>
</evidence>
<feature type="domain" description="HIT-type" evidence="9">
    <location>
        <begin position="9"/>
        <end position="43"/>
    </location>
</feature>
<comment type="similarity">
    <text evidence="6">Belongs to the BCD1 family.</text>
</comment>
<feature type="compositionally biased region" description="Acidic residues" evidence="8">
    <location>
        <begin position="249"/>
        <end position="266"/>
    </location>
</feature>
<name>S9R8M4_SCHOY</name>
<evidence type="ECO:0000256" key="8">
    <source>
        <dbReference type="SAM" id="MobiDB-lite"/>
    </source>
</evidence>
<dbReference type="CDD" id="cd23023">
    <property type="entry name" value="zf-HIT_BCD1"/>
    <property type="match status" value="1"/>
</dbReference>
<dbReference type="PANTHER" id="PTHR13483">
    <property type="entry name" value="BOX C_D SNORNA PROTEIN 1-RELATED"/>
    <property type="match status" value="1"/>
</dbReference>
<dbReference type="Pfam" id="PF04438">
    <property type="entry name" value="zf-HIT"/>
    <property type="match status" value="1"/>
</dbReference>
<dbReference type="eggNOG" id="KOG2858">
    <property type="taxonomic scope" value="Eukaryota"/>
</dbReference>
<keyword evidence="3 7" id="KW-0863">Zinc-finger</keyword>
<keyword evidence="11" id="KW-1185">Reference proteome</keyword>
<dbReference type="PANTHER" id="PTHR13483:SF3">
    <property type="entry name" value="BOX C_D SNORNA PROTEIN 1"/>
    <property type="match status" value="1"/>
</dbReference>
<reference evidence="10 11" key="1">
    <citation type="journal article" date="2011" name="Science">
        <title>Comparative functional genomics of the fission yeasts.</title>
        <authorList>
            <person name="Rhind N."/>
            <person name="Chen Z."/>
            <person name="Yassour M."/>
            <person name="Thompson D.A."/>
            <person name="Haas B.J."/>
            <person name="Habib N."/>
            <person name="Wapinski I."/>
            <person name="Roy S."/>
            <person name="Lin M.F."/>
            <person name="Heiman D.I."/>
            <person name="Young S.K."/>
            <person name="Furuya K."/>
            <person name="Guo Y."/>
            <person name="Pidoux A."/>
            <person name="Chen H.M."/>
            <person name="Robbertse B."/>
            <person name="Goldberg J.M."/>
            <person name="Aoki K."/>
            <person name="Bayne E.H."/>
            <person name="Berlin A.M."/>
            <person name="Desjardins C.A."/>
            <person name="Dobbs E."/>
            <person name="Dukaj L."/>
            <person name="Fan L."/>
            <person name="FitzGerald M.G."/>
            <person name="French C."/>
            <person name="Gujja S."/>
            <person name="Hansen K."/>
            <person name="Keifenheim D."/>
            <person name="Levin J.Z."/>
            <person name="Mosher R.A."/>
            <person name="Mueller C.A."/>
            <person name="Pfiffner J."/>
            <person name="Priest M."/>
            <person name="Russ C."/>
            <person name="Smialowska A."/>
            <person name="Swoboda P."/>
            <person name="Sykes S.M."/>
            <person name="Vaughn M."/>
            <person name="Vengrova S."/>
            <person name="Yoder R."/>
            <person name="Zeng Q."/>
            <person name="Allshire R."/>
            <person name="Baulcombe D."/>
            <person name="Birren B.W."/>
            <person name="Brown W."/>
            <person name="Ekwall K."/>
            <person name="Kellis M."/>
            <person name="Leatherwood J."/>
            <person name="Levin H."/>
            <person name="Margalit H."/>
            <person name="Martienssen R."/>
            <person name="Nieduszynski C.A."/>
            <person name="Spatafora J.W."/>
            <person name="Friedman N."/>
            <person name="Dalgaard J.Z."/>
            <person name="Baumann P."/>
            <person name="Niki H."/>
            <person name="Regev A."/>
            <person name="Nusbaum C."/>
        </authorList>
    </citation>
    <scope>NUCLEOTIDE SEQUENCE [LARGE SCALE GENOMIC DNA]</scope>
    <source>
        <strain evidence="11">yFS286</strain>
    </source>
</reference>
<dbReference type="GO" id="GO:0070761">
    <property type="term" value="C:pre-snoRNP complex"/>
    <property type="evidence" value="ECO:0007669"/>
    <property type="project" value="TreeGrafter"/>
</dbReference>
<dbReference type="GO" id="GO:0008270">
    <property type="term" value="F:zinc ion binding"/>
    <property type="evidence" value="ECO:0007669"/>
    <property type="project" value="UniProtKB-UniRule"/>
</dbReference>
<evidence type="ECO:0000256" key="6">
    <source>
        <dbReference type="ARBA" id="ARBA00049654"/>
    </source>
</evidence>
<accession>S9R8M4</accession>
<dbReference type="AlphaFoldDB" id="S9R8M4"/>
<organism evidence="10 11">
    <name type="scientific">Schizosaccharomyces octosporus (strain yFS286)</name>
    <name type="common">Fission yeast</name>
    <name type="synonym">Octosporomyces octosporus</name>
    <dbReference type="NCBI Taxonomy" id="483514"/>
    <lineage>
        <taxon>Eukaryota</taxon>
        <taxon>Fungi</taxon>
        <taxon>Dikarya</taxon>
        <taxon>Ascomycota</taxon>
        <taxon>Taphrinomycotina</taxon>
        <taxon>Schizosaccharomycetes</taxon>
        <taxon>Schizosaccharomycetales</taxon>
        <taxon>Schizosaccharomycetaceae</taxon>
        <taxon>Schizosaccharomyces</taxon>
    </lineage>
</organism>
<gene>
    <name evidence="10" type="ORF">SOCG_04767</name>
</gene>
<dbReference type="PROSITE" id="PS51083">
    <property type="entry name" value="ZF_HIT"/>
    <property type="match status" value="1"/>
</dbReference>
<evidence type="ECO:0000256" key="2">
    <source>
        <dbReference type="ARBA" id="ARBA00022723"/>
    </source>
</evidence>
<proteinExistence type="inferred from homology"/>
<dbReference type="GO" id="GO:0000492">
    <property type="term" value="P:box C/D snoRNP assembly"/>
    <property type="evidence" value="ECO:0007669"/>
    <property type="project" value="TreeGrafter"/>
</dbReference>
<dbReference type="InterPro" id="IPR051639">
    <property type="entry name" value="BCD1"/>
</dbReference>
<protein>
    <submittedName>
        <fullName evidence="10">SnoRNA biogenesis protein</fullName>
    </submittedName>
</protein>
<evidence type="ECO:0000259" key="9">
    <source>
        <dbReference type="PROSITE" id="PS51083"/>
    </source>
</evidence>
<dbReference type="HOGENOM" id="CLU_025524_2_0_1"/>
<keyword evidence="1" id="KW-0597">Phosphoprotein</keyword>
<dbReference type="GO" id="GO:0000463">
    <property type="term" value="P:maturation of LSU-rRNA from tricistronic rRNA transcript (SSU-rRNA, 5.8S rRNA, LSU-rRNA)"/>
    <property type="evidence" value="ECO:0007669"/>
    <property type="project" value="TreeGrafter"/>
</dbReference>
<comment type="function">
    <text evidence="5">Required for box C/D snoRNAs accumulation involved in snoRNA processing, snoRNA transport to the nucleolus and ribosome biogenesis.</text>
</comment>
<dbReference type="RefSeq" id="XP_013020813.1">
    <property type="nucleotide sequence ID" value="XM_013165359.1"/>
</dbReference>
<keyword evidence="4" id="KW-0862">Zinc</keyword>
<dbReference type="Pfam" id="PF25790">
    <property type="entry name" value="BCD1"/>
    <property type="match status" value="1"/>
</dbReference>
<dbReference type="Gene3D" id="3.30.60.190">
    <property type="match status" value="1"/>
</dbReference>
<dbReference type="InterPro" id="IPR057721">
    <property type="entry name" value="BCD1_alpha/beta"/>
</dbReference>
<evidence type="ECO:0000256" key="3">
    <source>
        <dbReference type="ARBA" id="ARBA00022771"/>
    </source>
</evidence>